<dbReference type="AlphaFoldDB" id="A0A381YZK4"/>
<gene>
    <name evidence="2" type="ORF">METZ01_LOCUS135330</name>
</gene>
<accession>A0A381YZK4</accession>
<name>A0A381YZK4_9ZZZZ</name>
<evidence type="ECO:0000313" key="2">
    <source>
        <dbReference type="EMBL" id="SVA82476.1"/>
    </source>
</evidence>
<sequence>MRIGIDVGGTNTDSVLMDGTRLIRKFKTPTTADITGGIQTALNALLTSSAEELSVDAVMVGTTHFTNALLQRRDLAVTG</sequence>
<dbReference type="GO" id="GO:0016787">
    <property type="term" value="F:hydrolase activity"/>
    <property type="evidence" value="ECO:0007669"/>
    <property type="project" value="InterPro"/>
</dbReference>
<feature type="domain" description="Hydantoinase/oxoprolinase N-terminal" evidence="1">
    <location>
        <begin position="2"/>
        <end position="73"/>
    </location>
</feature>
<dbReference type="PANTHER" id="PTHR11365">
    <property type="entry name" value="5-OXOPROLINASE RELATED"/>
    <property type="match status" value="1"/>
</dbReference>
<protein>
    <recommendedName>
        <fullName evidence="1">Hydantoinase/oxoprolinase N-terminal domain-containing protein</fullName>
    </recommendedName>
</protein>
<dbReference type="Gene3D" id="3.30.420.40">
    <property type="match status" value="1"/>
</dbReference>
<feature type="non-terminal residue" evidence="2">
    <location>
        <position position="79"/>
    </location>
</feature>
<dbReference type="Pfam" id="PF05378">
    <property type="entry name" value="Hydant_A_N"/>
    <property type="match status" value="1"/>
</dbReference>
<proteinExistence type="predicted"/>
<dbReference type="InterPro" id="IPR043129">
    <property type="entry name" value="ATPase_NBD"/>
</dbReference>
<organism evidence="2">
    <name type="scientific">marine metagenome</name>
    <dbReference type="NCBI Taxonomy" id="408172"/>
    <lineage>
        <taxon>unclassified sequences</taxon>
        <taxon>metagenomes</taxon>
        <taxon>ecological metagenomes</taxon>
    </lineage>
</organism>
<dbReference type="EMBL" id="UINC01019476">
    <property type="protein sequence ID" value="SVA82476.1"/>
    <property type="molecule type" value="Genomic_DNA"/>
</dbReference>
<dbReference type="InterPro" id="IPR045079">
    <property type="entry name" value="Oxoprolinase-like"/>
</dbReference>
<dbReference type="SUPFAM" id="SSF53067">
    <property type="entry name" value="Actin-like ATPase domain"/>
    <property type="match status" value="1"/>
</dbReference>
<evidence type="ECO:0000259" key="1">
    <source>
        <dbReference type="Pfam" id="PF05378"/>
    </source>
</evidence>
<reference evidence="2" key="1">
    <citation type="submission" date="2018-05" db="EMBL/GenBank/DDBJ databases">
        <authorList>
            <person name="Lanie J.A."/>
            <person name="Ng W.-L."/>
            <person name="Kazmierczak K.M."/>
            <person name="Andrzejewski T.M."/>
            <person name="Davidsen T.M."/>
            <person name="Wayne K.J."/>
            <person name="Tettelin H."/>
            <person name="Glass J.I."/>
            <person name="Rusch D."/>
            <person name="Podicherti R."/>
            <person name="Tsui H.-C.T."/>
            <person name="Winkler M.E."/>
        </authorList>
    </citation>
    <scope>NUCLEOTIDE SEQUENCE</scope>
</reference>
<dbReference type="InterPro" id="IPR008040">
    <property type="entry name" value="Hydant_A_N"/>
</dbReference>